<gene>
    <name evidence="2" type="ORF">M378DRAFT_170717</name>
</gene>
<dbReference type="HOGENOM" id="CLU_2365169_0_0_1"/>
<name>A0A0C2S6I9_AMAMK</name>
<keyword evidence="1" id="KW-0812">Transmembrane</keyword>
<sequence length="96" mass="11037">MSSFVLENPPLRTSRNVLNRGSVFKACHSSNLVPRAVIHIMLILVPFVSISTIRLFFNVSRGFWTLRRTEHHRSFKFSCNLGKPRSGLPSKRLDQK</sequence>
<dbReference type="AlphaFoldDB" id="A0A0C2S6I9"/>
<protein>
    <recommendedName>
        <fullName evidence="4">Transmembrane protein</fullName>
    </recommendedName>
</protein>
<keyword evidence="3" id="KW-1185">Reference proteome</keyword>
<feature type="non-terminal residue" evidence="2">
    <location>
        <position position="96"/>
    </location>
</feature>
<evidence type="ECO:0000256" key="1">
    <source>
        <dbReference type="SAM" id="Phobius"/>
    </source>
</evidence>
<dbReference type="Proteomes" id="UP000054549">
    <property type="component" value="Unassembled WGS sequence"/>
</dbReference>
<dbReference type="EMBL" id="KN818340">
    <property type="protein sequence ID" value="KIL58360.1"/>
    <property type="molecule type" value="Genomic_DNA"/>
</dbReference>
<reference evidence="2 3" key="1">
    <citation type="submission" date="2014-04" db="EMBL/GenBank/DDBJ databases">
        <title>Evolutionary Origins and Diversification of the Mycorrhizal Mutualists.</title>
        <authorList>
            <consortium name="DOE Joint Genome Institute"/>
            <consortium name="Mycorrhizal Genomics Consortium"/>
            <person name="Kohler A."/>
            <person name="Kuo A."/>
            <person name="Nagy L.G."/>
            <person name="Floudas D."/>
            <person name="Copeland A."/>
            <person name="Barry K.W."/>
            <person name="Cichocki N."/>
            <person name="Veneault-Fourrey C."/>
            <person name="LaButti K."/>
            <person name="Lindquist E.A."/>
            <person name="Lipzen A."/>
            <person name="Lundell T."/>
            <person name="Morin E."/>
            <person name="Murat C."/>
            <person name="Riley R."/>
            <person name="Ohm R."/>
            <person name="Sun H."/>
            <person name="Tunlid A."/>
            <person name="Henrissat B."/>
            <person name="Grigoriev I.V."/>
            <person name="Hibbett D.S."/>
            <person name="Martin F."/>
        </authorList>
    </citation>
    <scope>NUCLEOTIDE SEQUENCE [LARGE SCALE GENOMIC DNA]</scope>
    <source>
        <strain evidence="2 3">Koide BX008</strain>
    </source>
</reference>
<accession>A0A0C2S6I9</accession>
<proteinExistence type="predicted"/>
<keyword evidence="1" id="KW-1133">Transmembrane helix</keyword>
<evidence type="ECO:0008006" key="4">
    <source>
        <dbReference type="Google" id="ProtNLM"/>
    </source>
</evidence>
<evidence type="ECO:0000313" key="2">
    <source>
        <dbReference type="EMBL" id="KIL58360.1"/>
    </source>
</evidence>
<dbReference type="InParanoid" id="A0A0C2S6I9"/>
<organism evidence="2 3">
    <name type="scientific">Amanita muscaria (strain Koide BX008)</name>
    <dbReference type="NCBI Taxonomy" id="946122"/>
    <lineage>
        <taxon>Eukaryota</taxon>
        <taxon>Fungi</taxon>
        <taxon>Dikarya</taxon>
        <taxon>Basidiomycota</taxon>
        <taxon>Agaricomycotina</taxon>
        <taxon>Agaricomycetes</taxon>
        <taxon>Agaricomycetidae</taxon>
        <taxon>Agaricales</taxon>
        <taxon>Pluteineae</taxon>
        <taxon>Amanitaceae</taxon>
        <taxon>Amanita</taxon>
    </lineage>
</organism>
<evidence type="ECO:0000313" key="3">
    <source>
        <dbReference type="Proteomes" id="UP000054549"/>
    </source>
</evidence>
<feature type="transmembrane region" description="Helical" evidence="1">
    <location>
        <begin position="36"/>
        <end position="57"/>
    </location>
</feature>
<keyword evidence="1" id="KW-0472">Membrane</keyword>